<keyword evidence="4" id="KW-1185">Reference proteome</keyword>
<keyword evidence="1" id="KW-0472">Membrane</keyword>
<dbReference type="Proteomes" id="UP000317036">
    <property type="component" value="Unassembled WGS sequence"/>
</dbReference>
<dbReference type="SUPFAM" id="SSF49503">
    <property type="entry name" value="Cupredoxins"/>
    <property type="match status" value="1"/>
</dbReference>
<feature type="domain" description="EfeO-type cupredoxin-like" evidence="2">
    <location>
        <begin position="72"/>
        <end position="140"/>
    </location>
</feature>
<keyword evidence="1" id="KW-1133">Transmembrane helix</keyword>
<accession>A0A559K400</accession>
<dbReference type="Pfam" id="PF13473">
    <property type="entry name" value="Cupredoxin_1"/>
    <property type="match status" value="1"/>
</dbReference>
<dbReference type="RefSeq" id="WP_144853005.1">
    <property type="nucleotide sequence ID" value="NZ_VNJI01000047.1"/>
</dbReference>
<proteinExistence type="predicted"/>
<evidence type="ECO:0000259" key="2">
    <source>
        <dbReference type="Pfam" id="PF13473"/>
    </source>
</evidence>
<keyword evidence="1" id="KW-0812">Transmembrane</keyword>
<dbReference type="Gene3D" id="2.60.40.420">
    <property type="entry name" value="Cupredoxins - blue copper proteins"/>
    <property type="match status" value="1"/>
</dbReference>
<sequence>MTKVFIIGKRQLRYIKLGASALLLAGATLLYFGRDGVETALNPAPAQERTINLVTGEFKTTDATGQELEAYRWDPGTIYVKKGEHIRLSIYGVNGASHPFIIEGLGIKGEVKKGQETVVQFHADKPGIYRIICLVHPDIAHHGPMIGYLVVDE</sequence>
<dbReference type="InterPro" id="IPR008972">
    <property type="entry name" value="Cupredoxin"/>
</dbReference>
<dbReference type="AlphaFoldDB" id="A0A559K400"/>
<feature type="transmembrane region" description="Helical" evidence="1">
    <location>
        <begin position="12"/>
        <end position="33"/>
    </location>
</feature>
<comment type="caution">
    <text evidence="3">The sequence shown here is derived from an EMBL/GenBank/DDBJ whole genome shotgun (WGS) entry which is preliminary data.</text>
</comment>
<gene>
    <name evidence="3" type="ORF">FPZ49_27010</name>
</gene>
<dbReference type="InterPro" id="IPR028096">
    <property type="entry name" value="EfeO_Cupredoxin"/>
</dbReference>
<evidence type="ECO:0000313" key="4">
    <source>
        <dbReference type="Proteomes" id="UP000317036"/>
    </source>
</evidence>
<dbReference type="EMBL" id="VNJI01000047">
    <property type="protein sequence ID" value="TVY06851.1"/>
    <property type="molecule type" value="Genomic_DNA"/>
</dbReference>
<dbReference type="OrthoDB" id="9773354at2"/>
<protein>
    <recommendedName>
        <fullName evidence="2">EfeO-type cupredoxin-like domain-containing protein</fullName>
    </recommendedName>
</protein>
<evidence type="ECO:0000313" key="3">
    <source>
        <dbReference type="EMBL" id="TVY06851.1"/>
    </source>
</evidence>
<organism evidence="3 4">
    <name type="scientific">Paenibacillus cremeus</name>
    <dbReference type="NCBI Taxonomy" id="2163881"/>
    <lineage>
        <taxon>Bacteria</taxon>
        <taxon>Bacillati</taxon>
        <taxon>Bacillota</taxon>
        <taxon>Bacilli</taxon>
        <taxon>Bacillales</taxon>
        <taxon>Paenibacillaceae</taxon>
        <taxon>Paenibacillus</taxon>
    </lineage>
</organism>
<evidence type="ECO:0000256" key="1">
    <source>
        <dbReference type="SAM" id="Phobius"/>
    </source>
</evidence>
<reference evidence="3 4" key="1">
    <citation type="submission" date="2019-07" db="EMBL/GenBank/DDBJ databases">
        <authorList>
            <person name="Kim J."/>
        </authorList>
    </citation>
    <scope>NUCLEOTIDE SEQUENCE [LARGE SCALE GENOMIC DNA]</scope>
    <source>
        <strain evidence="3 4">JC52</strain>
    </source>
</reference>
<name>A0A559K400_9BACL</name>